<feature type="transmembrane region" description="Helical" evidence="1">
    <location>
        <begin position="208"/>
        <end position="231"/>
    </location>
</feature>
<feature type="transmembrane region" description="Helical" evidence="1">
    <location>
        <begin position="168"/>
        <end position="188"/>
    </location>
</feature>
<reference evidence="2 3" key="1">
    <citation type="submission" date="2016-03" db="EMBL/GenBank/DDBJ databases">
        <authorList>
            <person name="Ploux O."/>
        </authorList>
    </citation>
    <scope>NUCLEOTIDE SEQUENCE [LARGE SCALE GENOMIC DNA]</scope>
    <source>
        <strain evidence="2 3">UAMH 11012</strain>
    </source>
</reference>
<sequence>MPLSVPTNPNDIPGVVTIAASQAQSVKSVAATAASSVAGQAQSAVSSAITAVESAVSSTIPKNCSLGVRYFCVGFTDHIDYKKLPINLVNIISSSVPAIGQLSTLASLDRALAVVNSRSITSCLALGLCSAVFSIVPDIICICFLLAHQSESHSFDRVQWIAPHARRLCSVICCMSLTVLTIILYGILSKSKSMDLPKEITVKAGEASTQVLAAFTSAIFMGIFTIIAWVWDRWW</sequence>
<dbReference type="OrthoDB" id="3537755at2759"/>
<gene>
    <name evidence="2" type="ORF">PAC_01977</name>
</gene>
<feature type="transmembrane region" description="Helical" evidence="1">
    <location>
        <begin position="124"/>
        <end position="147"/>
    </location>
</feature>
<name>A0A1L7WH44_9HELO</name>
<accession>A0A1L7WH44</accession>
<keyword evidence="1" id="KW-0472">Membrane</keyword>
<evidence type="ECO:0000313" key="2">
    <source>
        <dbReference type="EMBL" id="CZR52100.1"/>
    </source>
</evidence>
<dbReference type="AlphaFoldDB" id="A0A1L7WH44"/>
<evidence type="ECO:0000313" key="3">
    <source>
        <dbReference type="Proteomes" id="UP000184330"/>
    </source>
</evidence>
<dbReference type="EMBL" id="FJOG01000002">
    <property type="protein sequence ID" value="CZR52100.1"/>
    <property type="molecule type" value="Genomic_DNA"/>
</dbReference>
<protein>
    <submittedName>
        <fullName evidence="2">Uncharacterized protein</fullName>
    </submittedName>
</protein>
<dbReference type="Proteomes" id="UP000184330">
    <property type="component" value="Unassembled WGS sequence"/>
</dbReference>
<proteinExistence type="predicted"/>
<keyword evidence="1" id="KW-1133">Transmembrane helix</keyword>
<keyword evidence="1" id="KW-0812">Transmembrane</keyword>
<organism evidence="2 3">
    <name type="scientific">Phialocephala subalpina</name>
    <dbReference type="NCBI Taxonomy" id="576137"/>
    <lineage>
        <taxon>Eukaryota</taxon>
        <taxon>Fungi</taxon>
        <taxon>Dikarya</taxon>
        <taxon>Ascomycota</taxon>
        <taxon>Pezizomycotina</taxon>
        <taxon>Leotiomycetes</taxon>
        <taxon>Helotiales</taxon>
        <taxon>Mollisiaceae</taxon>
        <taxon>Phialocephala</taxon>
        <taxon>Phialocephala fortinii species complex</taxon>
    </lineage>
</organism>
<evidence type="ECO:0000256" key="1">
    <source>
        <dbReference type="SAM" id="Phobius"/>
    </source>
</evidence>
<keyword evidence="3" id="KW-1185">Reference proteome</keyword>